<name>A0A0L6JVU1_9FIRM</name>
<reference evidence="10" key="1">
    <citation type="submission" date="2015-07" db="EMBL/GenBank/DDBJ databases">
        <title>Near-Complete Genome Sequence of the Cellulolytic Bacterium Bacteroides (Pseudobacteroides) cellulosolvens ATCC 35603.</title>
        <authorList>
            <person name="Dassa B."/>
            <person name="Utturkar S.M."/>
            <person name="Klingeman D.M."/>
            <person name="Hurt R.A."/>
            <person name="Keller M."/>
            <person name="Xu J."/>
            <person name="Reddy Y.H.K."/>
            <person name="Borovok I."/>
            <person name="Grinberg I.R."/>
            <person name="Lamed R."/>
            <person name="Zhivin O."/>
            <person name="Bayer E.A."/>
            <person name="Brown S.D."/>
        </authorList>
    </citation>
    <scope>NUCLEOTIDE SEQUENCE [LARGE SCALE GENOMIC DNA]</scope>
    <source>
        <strain evidence="10">DSM 2933</strain>
    </source>
</reference>
<keyword evidence="1" id="KW-1003">Cell membrane</keyword>
<gene>
    <name evidence="9" type="ORF">Bccel_4999</name>
</gene>
<dbReference type="Pfam" id="PF04647">
    <property type="entry name" value="AgrB"/>
    <property type="match status" value="1"/>
</dbReference>
<feature type="transmembrane region" description="Helical" evidence="8">
    <location>
        <begin position="81"/>
        <end position="99"/>
    </location>
</feature>
<dbReference type="STRING" id="398512.Bccel_4999"/>
<proteinExistence type="predicted"/>
<dbReference type="AlphaFoldDB" id="A0A0L6JVU1"/>
<organism evidence="9 10">
    <name type="scientific">Pseudobacteroides cellulosolvens ATCC 35603 = DSM 2933</name>
    <dbReference type="NCBI Taxonomy" id="398512"/>
    <lineage>
        <taxon>Bacteria</taxon>
        <taxon>Bacillati</taxon>
        <taxon>Bacillota</taxon>
        <taxon>Clostridia</taxon>
        <taxon>Eubacteriales</taxon>
        <taxon>Oscillospiraceae</taxon>
        <taxon>Pseudobacteroides</taxon>
    </lineage>
</organism>
<dbReference type="EMBL" id="LGTC01000001">
    <property type="protein sequence ID" value="KNY29725.1"/>
    <property type="molecule type" value="Genomic_DNA"/>
</dbReference>
<keyword evidence="4 8" id="KW-0812">Transmembrane</keyword>
<dbReference type="InterPro" id="IPR006741">
    <property type="entry name" value="AgrB"/>
</dbReference>
<feature type="transmembrane region" description="Helical" evidence="8">
    <location>
        <begin position="148"/>
        <end position="169"/>
    </location>
</feature>
<protein>
    <submittedName>
        <fullName evidence="9">Accessory protein regulator B</fullName>
    </submittedName>
</protein>
<dbReference type="eggNOG" id="COG4512">
    <property type="taxonomic scope" value="Bacteria"/>
</dbReference>
<feature type="transmembrane region" description="Helical" evidence="8">
    <location>
        <begin position="28"/>
        <end position="45"/>
    </location>
</feature>
<evidence type="ECO:0000313" key="10">
    <source>
        <dbReference type="Proteomes" id="UP000036923"/>
    </source>
</evidence>
<dbReference type="OrthoDB" id="2854767at2"/>
<keyword evidence="6 8" id="KW-1133">Transmembrane helix</keyword>
<keyword evidence="7 8" id="KW-0472">Membrane</keyword>
<feature type="transmembrane region" description="Helical" evidence="8">
    <location>
        <begin position="51"/>
        <end position="69"/>
    </location>
</feature>
<evidence type="ECO:0000256" key="4">
    <source>
        <dbReference type="ARBA" id="ARBA00022692"/>
    </source>
</evidence>
<dbReference type="GO" id="GO:0016020">
    <property type="term" value="C:membrane"/>
    <property type="evidence" value="ECO:0007669"/>
    <property type="project" value="InterPro"/>
</dbReference>
<accession>A0A0L6JVU1</accession>
<keyword evidence="3" id="KW-0645">Protease</keyword>
<keyword evidence="10" id="KW-1185">Reference proteome</keyword>
<feature type="transmembrane region" description="Helical" evidence="8">
    <location>
        <begin position="181"/>
        <end position="202"/>
    </location>
</feature>
<evidence type="ECO:0000313" key="9">
    <source>
        <dbReference type="EMBL" id="KNY29725.1"/>
    </source>
</evidence>
<keyword evidence="5" id="KW-0378">Hydrolase</keyword>
<dbReference type="Proteomes" id="UP000036923">
    <property type="component" value="Unassembled WGS sequence"/>
</dbReference>
<dbReference type="GO" id="GO:0009372">
    <property type="term" value="P:quorum sensing"/>
    <property type="evidence" value="ECO:0007669"/>
    <property type="project" value="UniProtKB-KW"/>
</dbReference>
<evidence type="ECO:0000256" key="7">
    <source>
        <dbReference type="ARBA" id="ARBA00023136"/>
    </source>
</evidence>
<comment type="caution">
    <text evidence="9">The sequence shown here is derived from an EMBL/GenBank/DDBJ whole genome shotgun (WGS) entry which is preliminary data.</text>
</comment>
<keyword evidence="2" id="KW-0673">Quorum sensing</keyword>
<feature type="transmembrane region" description="Helical" evidence="8">
    <location>
        <begin position="105"/>
        <end position="127"/>
    </location>
</feature>
<dbReference type="GO" id="GO:0006508">
    <property type="term" value="P:proteolysis"/>
    <property type="evidence" value="ECO:0007669"/>
    <property type="project" value="UniProtKB-KW"/>
</dbReference>
<evidence type="ECO:0000256" key="5">
    <source>
        <dbReference type="ARBA" id="ARBA00022801"/>
    </source>
</evidence>
<evidence type="ECO:0000256" key="8">
    <source>
        <dbReference type="SAM" id="Phobius"/>
    </source>
</evidence>
<evidence type="ECO:0000256" key="1">
    <source>
        <dbReference type="ARBA" id="ARBA00022475"/>
    </source>
</evidence>
<dbReference type="SMART" id="SM00793">
    <property type="entry name" value="AgrB"/>
    <property type="match status" value="1"/>
</dbReference>
<evidence type="ECO:0000256" key="2">
    <source>
        <dbReference type="ARBA" id="ARBA00022654"/>
    </source>
</evidence>
<evidence type="ECO:0000256" key="3">
    <source>
        <dbReference type="ARBA" id="ARBA00022670"/>
    </source>
</evidence>
<sequence length="217" mass="24603">MKLISVLAFRCANLLMKQLKENHEKRRVYYYGFTVVFGAILKGLIIVSVSYLLGVLLPTFFIVLMFGSVRMIVGGSHLDKYWRCIFTSLSFFILISITSKYTFSYWSGTSIVAFVIITFTIAFAGILKWAPSDSPNRPITNEKEIKKFRNLSIIYAILWLLVIFSASILNITGNFSDSSKIYIIAACFTFLLAIFAISPAGYKFFSFISGKKTKVKF</sequence>
<evidence type="ECO:0000256" key="6">
    <source>
        <dbReference type="ARBA" id="ARBA00022989"/>
    </source>
</evidence>
<dbReference type="RefSeq" id="WP_036935005.1">
    <property type="nucleotide sequence ID" value="NZ_JQKC01000001.1"/>
</dbReference>
<dbReference type="GO" id="GO:0008233">
    <property type="term" value="F:peptidase activity"/>
    <property type="evidence" value="ECO:0007669"/>
    <property type="project" value="UniProtKB-KW"/>
</dbReference>